<evidence type="ECO:0000259" key="3">
    <source>
        <dbReference type="Pfam" id="PF04192"/>
    </source>
</evidence>
<dbReference type="Gene3D" id="2.130.10.10">
    <property type="entry name" value="YVTN repeat-like/Quinoprotein amine dehydrogenase"/>
    <property type="match status" value="2"/>
</dbReference>
<dbReference type="Proteomes" id="UP000001072">
    <property type="component" value="Unassembled WGS sequence"/>
</dbReference>
<proteinExistence type="predicted"/>
<evidence type="ECO:0000259" key="4">
    <source>
        <dbReference type="Pfam" id="PF25171"/>
    </source>
</evidence>
<evidence type="ECO:0008006" key="7">
    <source>
        <dbReference type="Google" id="ProtNLM"/>
    </source>
</evidence>
<evidence type="ECO:0000313" key="6">
    <source>
        <dbReference type="Proteomes" id="UP000001072"/>
    </source>
</evidence>
<dbReference type="eggNOG" id="KOG1539">
    <property type="taxonomic scope" value="Eukaryota"/>
</dbReference>
<dbReference type="PANTHER" id="PTHR22840">
    <property type="entry name" value="WD REPEAT-CONTAINING PROTEIN 36"/>
    <property type="match status" value="1"/>
</dbReference>
<feature type="region of interest" description="Disordered" evidence="2">
    <location>
        <begin position="654"/>
        <end position="673"/>
    </location>
</feature>
<dbReference type="Pfam" id="PF25168">
    <property type="entry name" value="Beta-prop_WDR36-Utp21_2nd"/>
    <property type="match status" value="1"/>
</dbReference>
<evidence type="ECO:0000313" key="5">
    <source>
        <dbReference type="EMBL" id="EGG12481.1"/>
    </source>
</evidence>
<feature type="repeat" description="WD" evidence="1">
    <location>
        <begin position="161"/>
        <end position="192"/>
    </location>
</feature>
<dbReference type="GeneID" id="18927240"/>
<organism evidence="6">
    <name type="scientific">Melampsora larici-populina (strain 98AG31 / pathotype 3-4-7)</name>
    <name type="common">Poplar leaf rust fungus</name>
    <dbReference type="NCBI Taxonomy" id="747676"/>
    <lineage>
        <taxon>Eukaryota</taxon>
        <taxon>Fungi</taxon>
        <taxon>Dikarya</taxon>
        <taxon>Basidiomycota</taxon>
        <taxon>Pucciniomycotina</taxon>
        <taxon>Pucciniomycetes</taxon>
        <taxon>Pucciniales</taxon>
        <taxon>Melampsoraceae</taxon>
        <taxon>Melampsora</taxon>
    </lineage>
</organism>
<reference evidence="6" key="1">
    <citation type="journal article" date="2011" name="Proc. Natl. Acad. Sci. U.S.A.">
        <title>Obligate biotrophy features unraveled by the genomic analysis of rust fungi.</title>
        <authorList>
            <person name="Duplessis S."/>
            <person name="Cuomo C.A."/>
            <person name="Lin Y.-C."/>
            <person name="Aerts A."/>
            <person name="Tisserant E."/>
            <person name="Veneault-Fourrey C."/>
            <person name="Joly D.L."/>
            <person name="Hacquard S."/>
            <person name="Amselem J."/>
            <person name="Cantarel B.L."/>
            <person name="Chiu R."/>
            <person name="Coutinho P.M."/>
            <person name="Feau N."/>
            <person name="Field M."/>
            <person name="Frey P."/>
            <person name="Gelhaye E."/>
            <person name="Goldberg J."/>
            <person name="Grabherr M.G."/>
            <person name="Kodira C.D."/>
            <person name="Kohler A."/>
            <person name="Kuees U."/>
            <person name="Lindquist E.A."/>
            <person name="Lucas S.M."/>
            <person name="Mago R."/>
            <person name="Mauceli E."/>
            <person name="Morin E."/>
            <person name="Murat C."/>
            <person name="Pangilinan J.L."/>
            <person name="Park R."/>
            <person name="Pearson M."/>
            <person name="Quesneville H."/>
            <person name="Rouhier N."/>
            <person name="Sakthikumar S."/>
            <person name="Salamov A.A."/>
            <person name="Schmutz J."/>
            <person name="Selles B."/>
            <person name="Shapiro H."/>
            <person name="Tanguay P."/>
            <person name="Tuskan G.A."/>
            <person name="Henrissat B."/>
            <person name="Van de Peer Y."/>
            <person name="Rouze P."/>
            <person name="Ellis J.G."/>
            <person name="Dodds P.N."/>
            <person name="Schein J.E."/>
            <person name="Zhong S."/>
            <person name="Hamelin R.C."/>
            <person name="Grigoriev I.V."/>
            <person name="Szabo L.J."/>
            <person name="Martin F."/>
        </authorList>
    </citation>
    <scope>NUCLEOTIDE SEQUENCE [LARGE SCALE GENOMIC DNA]</scope>
    <source>
        <strain evidence="6">98AG31 / pathotype 3-4-7</strain>
    </source>
</reference>
<sequence length="808" mass="88246">MIELHLTIDLPSTFGVASTLIHPATYVNKVVIASEQGGLAIYNVQIGALIHMFQPSLFSRPTKCRSKGAKVPITYMAQGPAVDILAVGFADGWCSLVDIRFGEEILAVKMGSDSPDDPNESITGIAFRSDSDCQLLVTSSSQGHLAIWNMNQSGQLLHILREAHDSAVSGVQFLPGQPIMLTASGDNSIKLWLFETPTGLPRLLSQRSGHQKPPQLIKYYGDDGKTIISAGKDGTLRSTSVVRDSRSFEISQGSLAKKASQLATPVSSLRLPPVTGLSYSTSRAKDWDNLLTSHEGHPEAKSWSVQNKRIGKHSFSLTSHTSFKLAPPEEVTRCVCVTACGNYGLSGTHGTGRIGMWNMQSGMKRREFIIPTSSKVRATKTDSKVMGIATDVLNRFVIILTHPGIIYFYDFMSAKLSHTITLPCASSIMLLQRDNGLLAVACEDRHVRVLDIETRRTVRELGPLPKPVLDMVFSPDSRWLVVTSADSVIRTYDLPTGSLIDAFRTHSVATSITFSPTGDFLASAHVDSVGVFLWANRAQFAEVSYKSLAKDAEIPTLETPLFEGVEDHTTSILESTPRSGTWQEDSLEEGLSLIPDPSSDGSITLSLMPKSKWQSLLNLEIIKARNKPKEPPKTAEAAPFFLPTLSTNGRKVGLDSISGETTSTTQADNGSKKRKFDLGDSALVESEFTRRLMKDESDKNYEDLFEYVKNLSPSALDIELRSITTDDQMKALLRALTVRLTSGKEFEMIQAILSVFLKIHGQEIIDIREDLPGDLLLIAQEAATSKLKRLVDYGIGVSAFVRGATGVV</sequence>
<dbReference type="Pfam" id="PF04192">
    <property type="entry name" value="Utp21"/>
    <property type="match status" value="1"/>
</dbReference>
<dbReference type="STRING" id="747676.F4R6D4"/>
<dbReference type="OrthoDB" id="10250769at2759"/>
<feature type="compositionally biased region" description="Polar residues" evidence="2">
    <location>
        <begin position="658"/>
        <end position="669"/>
    </location>
</feature>
<feature type="domain" description="WDR36/Utp21 N-terminal" evidence="4">
    <location>
        <begin position="3"/>
        <end position="195"/>
    </location>
</feature>
<dbReference type="InterPro" id="IPR015943">
    <property type="entry name" value="WD40/YVTN_repeat-like_dom_sf"/>
</dbReference>
<dbReference type="KEGG" id="mlr:MELLADRAFT_32760"/>
<keyword evidence="6" id="KW-1185">Reference proteome</keyword>
<dbReference type="RefSeq" id="XP_007404856.1">
    <property type="nucleotide sequence ID" value="XM_007404794.1"/>
</dbReference>
<dbReference type="PROSITE" id="PS50082">
    <property type="entry name" value="WD_REPEATS_2"/>
    <property type="match status" value="1"/>
</dbReference>
<evidence type="ECO:0000256" key="2">
    <source>
        <dbReference type="SAM" id="MobiDB-lite"/>
    </source>
</evidence>
<dbReference type="InterPro" id="IPR036322">
    <property type="entry name" value="WD40_repeat_dom_sf"/>
</dbReference>
<dbReference type="HOGENOM" id="CLU_002774_2_0_1"/>
<dbReference type="GO" id="GO:0032040">
    <property type="term" value="C:small-subunit processome"/>
    <property type="evidence" value="ECO:0007669"/>
    <property type="project" value="EnsemblFungi"/>
</dbReference>
<gene>
    <name evidence="5" type="ORF">MELLADRAFT_32760</name>
</gene>
<dbReference type="InterPro" id="IPR059157">
    <property type="entry name" value="WDR36-Utp21_N"/>
</dbReference>
<dbReference type="SUPFAM" id="SSF50978">
    <property type="entry name" value="WD40 repeat-like"/>
    <property type="match status" value="1"/>
</dbReference>
<dbReference type="SMART" id="SM00320">
    <property type="entry name" value="WD40"/>
    <property type="match status" value="8"/>
</dbReference>
<name>F4R6D4_MELLP</name>
<dbReference type="SUPFAM" id="SSF75011">
    <property type="entry name" value="3-carboxy-cis,cis-mucoante lactonizing enzyme"/>
    <property type="match status" value="1"/>
</dbReference>
<protein>
    <recommendedName>
        <fullName evidence="7">Small-subunit processome Utp21 domain-containing protein</fullName>
    </recommendedName>
</protein>
<dbReference type="AlphaFoldDB" id="F4R6D4"/>
<dbReference type="InterPro" id="IPR001680">
    <property type="entry name" value="WD40_rpt"/>
</dbReference>
<feature type="domain" description="WDR36/Utp21 C-terminal" evidence="3">
    <location>
        <begin position="603"/>
        <end position="802"/>
    </location>
</feature>
<dbReference type="EMBL" id="GL883091">
    <property type="protein sequence ID" value="EGG12481.1"/>
    <property type="molecule type" value="Genomic_DNA"/>
</dbReference>
<dbReference type="InterPro" id="IPR007319">
    <property type="entry name" value="WDR36/Utp21_C"/>
</dbReference>
<dbReference type="PANTHER" id="PTHR22840:SF12">
    <property type="entry name" value="WD REPEAT-CONTAINING PROTEIN 36"/>
    <property type="match status" value="1"/>
</dbReference>
<dbReference type="InParanoid" id="F4R6D4"/>
<dbReference type="GO" id="GO:0006364">
    <property type="term" value="P:rRNA processing"/>
    <property type="evidence" value="ECO:0007669"/>
    <property type="project" value="InterPro"/>
</dbReference>
<accession>F4R6D4</accession>
<dbReference type="Pfam" id="PF25171">
    <property type="entry name" value="Beta-prop_WDR36-Utp21_1st"/>
    <property type="match status" value="1"/>
</dbReference>
<dbReference type="PROSITE" id="PS50294">
    <property type="entry name" value="WD_REPEATS_REGION"/>
    <property type="match status" value="1"/>
</dbReference>
<evidence type="ECO:0000256" key="1">
    <source>
        <dbReference type="PROSITE-ProRule" id="PRU00221"/>
    </source>
</evidence>
<dbReference type="GO" id="GO:0034388">
    <property type="term" value="C:Pwp2p-containing subcomplex of 90S preribosome"/>
    <property type="evidence" value="ECO:0007669"/>
    <property type="project" value="TreeGrafter"/>
</dbReference>
<keyword evidence="1" id="KW-0853">WD repeat</keyword>
<dbReference type="VEuPathDB" id="FungiDB:MELLADRAFT_32760"/>
<dbReference type="FunCoup" id="F4R6D4">
    <property type="interactions" value="777"/>
</dbReference>